<proteinExistence type="predicted"/>
<dbReference type="RefSeq" id="WP_130188995.1">
    <property type="nucleotide sequence ID" value="NZ_CP035913.1"/>
</dbReference>
<name>A0A4P6L2N5_9BURK</name>
<dbReference type="InterPro" id="IPR032710">
    <property type="entry name" value="NTF2-like_dom_sf"/>
</dbReference>
<evidence type="ECO:0000313" key="1">
    <source>
        <dbReference type="EMBL" id="QBE65886.1"/>
    </source>
</evidence>
<dbReference type="OrthoDB" id="8684708at2"/>
<organism evidence="1 2">
    <name type="scientific">Pseudoduganella lutea</name>
    <dbReference type="NCBI Taxonomy" id="321985"/>
    <lineage>
        <taxon>Bacteria</taxon>
        <taxon>Pseudomonadati</taxon>
        <taxon>Pseudomonadota</taxon>
        <taxon>Betaproteobacteria</taxon>
        <taxon>Burkholderiales</taxon>
        <taxon>Oxalobacteraceae</taxon>
        <taxon>Telluria group</taxon>
        <taxon>Pseudoduganella</taxon>
    </lineage>
</organism>
<accession>A0A4P6L2N5</accession>
<dbReference type="EMBL" id="CP035913">
    <property type="protein sequence ID" value="QBE65886.1"/>
    <property type="molecule type" value="Genomic_DNA"/>
</dbReference>
<sequence length="108" mass="11408">MIPLPDAVAAYVAAANEHDAARVAGCFVRNGTVYDEGRLRRGHAAIAAWASETATRYQSVIAPAGIAGQDGRHELTASVSGNFPGSPATLKFRFVLRAERIEALEITA</sequence>
<gene>
    <name evidence="1" type="ORF">EWM63_25275</name>
</gene>
<evidence type="ECO:0000313" key="2">
    <source>
        <dbReference type="Proteomes" id="UP000290637"/>
    </source>
</evidence>
<dbReference type="Gene3D" id="3.10.450.50">
    <property type="match status" value="1"/>
</dbReference>
<keyword evidence="2" id="KW-1185">Reference proteome</keyword>
<dbReference type="KEGG" id="plue:EWM63_25275"/>
<dbReference type="AlphaFoldDB" id="A0A4P6L2N5"/>
<reference evidence="1 2" key="1">
    <citation type="submission" date="2019-02" db="EMBL/GenBank/DDBJ databases">
        <title>Draft Genome Sequences of Six Type Strains of the Genus Massilia.</title>
        <authorList>
            <person name="Miess H."/>
            <person name="Frediansyhah A."/>
            <person name="Gross H."/>
        </authorList>
    </citation>
    <scope>NUCLEOTIDE SEQUENCE [LARGE SCALE GENOMIC DNA]</scope>
    <source>
        <strain evidence="1 2">DSM 17473</strain>
    </source>
</reference>
<dbReference type="Proteomes" id="UP000290637">
    <property type="component" value="Chromosome"/>
</dbReference>
<dbReference type="SUPFAM" id="SSF54427">
    <property type="entry name" value="NTF2-like"/>
    <property type="match status" value="1"/>
</dbReference>
<protein>
    <submittedName>
        <fullName evidence="1">Nuclear transport factor 2 family protein</fullName>
    </submittedName>
</protein>